<evidence type="ECO:0000313" key="1">
    <source>
        <dbReference type="EMBL" id="QUC17464.1"/>
    </source>
</evidence>
<reference evidence="1" key="1">
    <citation type="submission" date="2020-03" db="EMBL/GenBank/DDBJ databases">
        <title>A mixture of massive structural variations and highly conserved coding sequences in Ustilaginoidea virens genome.</title>
        <authorList>
            <person name="Zhang K."/>
            <person name="Zhao Z."/>
            <person name="Zhang Z."/>
            <person name="Li Y."/>
            <person name="Hsiang T."/>
            <person name="Sun W."/>
        </authorList>
    </citation>
    <scope>NUCLEOTIDE SEQUENCE</scope>
    <source>
        <strain evidence="1">UV-8b</strain>
    </source>
</reference>
<organism evidence="1 2">
    <name type="scientific">Ustilaginoidea virens</name>
    <name type="common">Rice false smut fungus</name>
    <name type="synonym">Villosiclava virens</name>
    <dbReference type="NCBI Taxonomy" id="1159556"/>
    <lineage>
        <taxon>Eukaryota</taxon>
        <taxon>Fungi</taxon>
        <taxon>Dikarya</taxon>
        <taxon>Ascomycota</taxon>
        <taxon>Pezizomycotina</taxon>
        <taxon>Sordariomycetes</taxon>
        <taxon>Hypocreomycetidae</taxon>
        <taxon>Hypocreales</taxon>
        <taxon>Clavicipitaceae</taxon>
        <taxon>Ustilaginoidea</taxon>
    </lineage>
</organism>
<protein>
    <submittedName>
        <fullName evidence="1">Uncharacterized protein</fullName>
    </submittedName>
</protein>
<sequence>MYQITGNFSLAPGTRFIASYIPRQASVLVKRSNRNTLDLGVRPFYLLGLKSPAPSKPRPCPDQVAIVLHSNAVPASSAMYIRGRWYPKLVPSLKVHIVIVIEQLLLWQGSRTRRTTQATIVRMAIKQ</sequence>
<name>A0A8E5HL36_USTVR</name>
<proteinExistence type="predicted"/>
<keyword evidence="2" id="KW-1185">Reference proteome</keyword>
<evidence type="ECO:0000313" key="2">
    <source>
        <dbReference type="Proteomes" id="UP000027002"/>
    </source>
</evidence>
<dbReference type="GeneID" id="66062483"/>
<dbReference type="AlphaFoldDB" id="A0A8E5HL36"/>
<dbReference type="KEGG" id="uvi:66062483"/>
<dbReference type="EMBL" id="CP072753">
    <property type="protein sequence ID" value="QUC17464.1"/>
    <property type="molecule type" value="Genomic_DNA"/>
</dbReference>
<dbReference type="RefSeq" id="XP_042995137.1">
    <property type="nucleotide sequence ID" value="XM_043139203.1"/>
</dbReference>
<dbReference type="Proteomes" id="UP000027002">
    <property type="component" value="Chromosome 1"/>
</dbReference>
<accession>A0A8E5HL36</accession>
<gene>
    <name evidence="1" type="ORF">UV8b_01705</name>
</gene>